<evidence type="ECO:0000313" key="4">
    <source>
        <dbReference type="Proteomes" id="UP000531216"/>
    </source>
</evidence>
<dbReference type="InterPro" id="IPR001584">
    <property type="entry name" value="Integrase_cat-core"/>
</dbReference>
<dbReference type="SUPFAM" id="SSF53098">
    <property type="entry name" value="Ribonuclease H-like"/>
    <property type="match status" value="1"/>
</dbReference>
<reference evidence="3 4" key="1">
    <citation type="submission" date="2020-08" db="EMBL/GenBank/DDBJ databases">
        <title>Genomic Encyclopedia of Type Strains, Phase IV (KMG-IV): sequencing the most valuable type-strain genomes for metagenomic binning, comparative biology and taxonomic classification.</title>
        <authorList>
            <person name="Goeker M."/>
        </authorList>
    </citation>
    <scope>NUCLEOTIDE SEQUENCE [LARGE SCALE GENOMIC DNA]</scope>
    <source>
        <strain evidence="3 4">DSM 25024</strain>
    </source>
</reference>
<protein>
    <submittedName>
        <fullName evidence="3">Putative transposase</fullName>
    </submittedName>
</protein>
<feature type="domain" description="Integrase catalytic" evidence="2">
    <location>
        <begin position="345"/>
        <end position="562"/>
    </location>
</feature>
<dbReference type="RefSeq" id="WP_175526904.1">
    <property type="nucleotide sequence ID" value="NZ_FOOA01000019.1"/>
</dbReference>
<dbReference type="PROSITE" id="PS50994">
    <property type="entry name" value="INTEGRASE"/>
    <property type="match status" value="1"/>
</dbReference>
<proteinExistence type="predicted"/>
<dbReference type="GO" id="GO:0003676">
    <property type="term" value="F:nucleic acid binding"/>
    <property type="evidence" value="ECO:0007669"/>
    <property type="project" value="InterPro"/>
</dbReference>
<dbReference type="InterPro" id="IPR036397">
    <property type="entry name" value="RNaseH_sf"/>
</dbReference>
<keyword evidence="4" id="KW-1185">Reference proteome</keyword>
<name>A0A7W6FW47_9HYPH</name>
<dbReference type="Proteomes" id="UP000531216">
    <property type="component" value="Unassembled WGS sequence"/>
</dbReference>
<dbReference type="AlphaFoldDB" id="A0A7W6FW47"/>
<organism evidence="3 4">
    <name type="scientific">Aureimonas phyllosphaerae</name>
    <dbReference type="NCBI Taxonomy" id="1166078"/>
    <lineage>
        <taxon>Bacteria</taxon>
        <taxon>Pseudomonadati</taxon>
        <taxon>Pseudomonadota</taxon>
        <taxon>Alphaproteobacteria</taxon>
        <taxon>Hyphomicrobiales</taxon>
        <taxon>Aurantimonadaceae</taxon>
        <taxon>Aureimonas</taxon>
    </lineage>
</organism>
<dbReference type="Gene3D" id="3.30.420.10">
    <property type="entry name" value="Ribonuclease H-like superfamily/Ribonuclease H"/>
    <property type="match status" value="1"/>
</dbReference>
<evidence type="ECO:0000256" key="1">
    <source>
        <dbReference type="SAM" id="MobiDB-lite"/>
    </source>
</evidence>
<comment type="caution">
    <text evidence="3">The sequence shown here is derived from an EMBL/GenBank/DDBJ whole genome shotgun (WGS) entry which is preliminary data.</text>
</comment>
<dbReference type="GO" id="GO:0015074">
    <property type="term" value="P:DNA integration"/>
    <property type="evidence" value="ECO:0007669"/>
    <property type="project" value="InterPro"/>
</dbReference>
<dbReference type="InterPro" id="IPR012337">
    <property type="entry name" value="RNaseH-like_sf"/>
</dbReference>
<sequence>MSLPEASPLRWNPGEHVEIIDEGGAKTLWSVQERADRGWKLKETATGKVLPFSDVMIELLGFDSRLHHYPANAALVSERQMDLMVTPRAFWPARVELVVDVKLAYCRFVDERLGKGRTKEEICRAAVVPASREGGTTGIDQADQASLGRVGDDGVPIEGATERSVHSTNYRGWRKRLRKIEIVEEAKRTSRALPETAPEDPDEDDDTYYDFKKMPWFLRPPHWRTVSDWHELWLRTNRSEGILQPDDKHKGNRTKRVHALVTTKEGAQDIYEVMGEFLGKLNVNKKRVSVGQVWDAIKLQHPEFESYFTTAKPLGRLLEKLYPESYERQKRQYGAWTARNNHRVSQAHPDPEYVMDEVEIDHCLADIIVRDENGDILGRPWITVVLDRCSRMIVGMHVSFEVPGFAAVQRCLMHAFWPKDLRRWKPGHPEFDPERELLHTWPCHGIPEVIYTDRGKEFLSIPLDRVGWSLRIRILPLPARSPHLKGKIERFFGTMHAKVYSYEEGKTFSSYVQRHEYDSYKESKLTLRDLKWKLLKWVVDDYHPSLHDGLSGIPLMVWHEKAAQKFIQPAPDARYKHSMLGKAYLVPIGRDGISVEGLLFTGPQLQRLQNIHGPGHQYHASADPFDAGQIWLFPPGARQPVVIPAKHPRLCVGVSFRHAVQARRQARKRYGRKVTPEQVAELMLESERRADERLADKKRKGGAAPEARFRLANGEFLTPVAGDSGVVARLPDAAPEPEAPAAIEVRDPPTPQMEAPEIVQPVPNVAADYKETVMRRVREKAAMRASAS</sequence>
<evidence type="ECO:0000259" key="2">
    <source>
        <dbReference type="PROSITE" id="PS50994"/>
    </source>
</evidence>
<dbReference type="EMBL" id="JACIDO010000012">
    <property type="protein sequence ID" value="MBB3937848.1"/>
    <property type="molecule type" value="Genomic_DNA"/>
</dbReference>
<gene>
    <name evidence="3" type="ORF">GGR05_004017</name>
</gene>
<accession>A0A7W6FW47</accession>
<evidence type="ECO:0000313" key="3">
    <source>
        <dbReference type="EMBL" id="MBB3937848.1"/>
    </source>
</evidence>
<feature type="region of interest" description="Disordered" evidence="1">
    <location>
        <begin position="734"/>
        <end position="762"/>
    </location>
</feature>